<evidence type="ECO:0000256" key="16">
    <source>
        <dbReference type="ARBA" id="ARBA00023311"/>
    </source>
</evidence>
<keyword evidence="10" id="KW-1198">Viral budding</keyword>
<evidence type="ECO:0000256" key="18">
    <source>
        <dbReference type="ARBA" id="ARBA00049944"/>
    </source>
</evidence>
<keyword evidence="14" id="KW-0472">Membrane</keyword>
<comment type="similarity">
    <text evidence="3">Belongs to the vesiculoviruses matrix protein family.</text>
</comment>
<dbReference type="OrthoDB" id="9191at10239"/>
<comment type="function">
    <text evidence="18">Forms a double layer around the helical nucleocapsid, the inner matrix layer binding to the N helix and the outer matrix layer binding to the envelope glycoprotein. Plays a major role in assembly and budding of virion, by recruiting cellular partners of the ESCRT complexes that play a key role in releasing the budding particle from the host membrane. Condensates the ribonucleocapsid core during virus assembly. Inhibits the host mRNA nuclear export thereby inducing the shut off of cellular transcription and preventing the interferon signaling and the establishment of antiviral state in infected cells. This shutoff presumably inhibits interferon signaling and thus establishment of antiviral state in virus infected cells. Induces cell-rounding, cytoskeleton disorganization and apoptosis in infected cell. Inhibits host transcription, possibly through interaction with host DNA repair factor IIH/TFIIH GTF2H5 subunit.</text>
</comment>
<proteinExistence type="inferred from homology"/>
<evidence type="ECO:0000256" key="2">
    <source>
        <dbReference type="ARBA" id="ARBA00004328"/>
    </source>
</evidence>
<reference evidence="20 22" key="3">
    <citation type="journal article" date="2015" name="PLoS Pathog.">
        <title>Evolution of genome size and complexity in the rhabdoviridae.</title>
        <authorList>
            <person name="Walker P.J."/>
            <person name="Firth C."/>
            <person name="Widen S.G."/>
            <person name="Blasdell K.R."/>
            <person name="Guzman H."/>
            <person name="Wood T.G."/>
            <person name="Paradkar P.N."/>
            <person name="Holmes E.C."/>
            <person name="Tesh R.B."/>
            <person name="Vasilakis N."/>
        </authorList>
    </citation>
    <scope>NUCLEOTIDE SEQUENCE [LARGE SCALE GENOMIC DNA]</scope>
    <source>
        <strain evidence="20 22">BeAr40578</strain>
    </source>
</reference>
<keyword evidence="7" id="KW-1048">Host nucleus</keyword>
<dbReference type="EMBL" id="KM204996">
    <property type="protein sequence ID" value="AJR28387.1"/>
    <property type="molecule type" value="Viral_cRNA"/>
</dbReference>
<organism evidence="19 21">
    <name type="scientific">Vesiculovirus jurona</name>
    <dbReference type="NCBI Taxonomy" id="1972568"/>
    <lineage>
        <taxon>Viruses</taxon>
        <taxon>Riboviria</taxon>
        <taxon>Orthornavirae</taxon>
        <taxon>Negarnaviricota</taxon>
        <taxon>Haploviricotina</taxon>
        <taxon>Monjiviricetes</taxon>
        <taxon>Mononegavirales</taxon>
        <taxon>Rhabdoviridae</taxon>
        <taxon>Alpharhabdovirinae</taxon>
        <taxon>Vesiculovirus</taxon>
    </lineage>
</organism>
<evidence type="ECO:0000256" key="6">
    <source>
        <dbReference type="ARBA" id="ARBA00022553"/>
    </source>
</evidence>
<evidence type="ECO:0000256" key="7">
    <source>
        <dbReference type="ARBA" id="ARBA00022562"/>
    </source>
</evidence>
<dbReference type="KEGG" id="vg:37626997"/>
<keyword evidence="13" id="KW-1043">Host membrane</keyword>
<dbReference type="SMR" id="I1SV82"/>
<evidence type="ECO:0000313" key="21">
    <source>
        <dbReference type="Proteomes" id="UP000146712"/>
    </source>
</evidence>
<sequence>MKSFKGMFKNYKEKNKVKKEMDWDSPPSYTDVRRGIYPSAPLFGLDDSFMETLPSLGIQNMKLQYKCSIQLRAEFPFVSYSEVVMALSQWDEEYRGFLGKRPFYRAIILRTSKTLKAVPLSLTDGGRPEYNGEIQGQSSLYHSLGIIPPMMYVPETFMKEWKTAGNRGILIIKIWLGITDTLDTLDPLLHPMIFKSERELVEMAKVFNLDISKGRDNNWIISRSY</sequence>
<evidence type="ECO:0000256" key="4">
    <source>
        <dbReference type="ARBA" id="ARBA00017678"/>
    </source>
</evidence>
<evidence type="ECO:0000313" key="20">
    <source>
        <dbReference type="EMBL" id="AJR28387.1"/>
    </source>
</evidence>
<keyword evidence="22" id="KW-1185">Reference proteome</keyword>
<evidence type="ECO:0000256" key="9">
    <source>
        <dbReference type="ARBA" id="ARBA00022612"/>
    </source>
</evidence>
<evidence type="ECO:0000256" key="5">
    <source>
        <dbReference type="ARBA" id="ARBA00022462"/>
    </source>
</evidence>
<evidence type="ECO:0000256" key="14">
    <source>
        <dbReference type="ARBA" id="ARBA00023136"/>
    </source>
</evidence>
<keyword evidence="16" id="KW-0468">Viral matrix protein</keyword>
<evidence type="ECO:0000256" key="11">
    <source>
        <dbReference type="ARBA" id="ARBA00022703"/>
    </source>
</evidence>
<dbReference type="Proteomes" id="UP000146712">
    <property type="component" value="Segment"/>
</dbReference>
<name>I1SV82_9RHAB</name>
<dbReference type="GO" id="GO:0044200">
    <property type="term" value="C:host cell nuclear membrane"/>
    <property type="evidence" value="ECO:0007669"/>
    <property type="project" value="UniProtKB-SubCell"/>
</dbReference>
<keyword evidence="8" id="KW-0945">Host-virus interaction</keyword>
<evidence type="ECO:0000256" key="8">
    <source>
        <dbReference type="ARBA" id="ARBA00022581"/>
    </source>
</evidence>
<evidence type="ECO:0000313" key="22">
    <source>
        <dbReference type="Proteomes" id="UP000232420"/>
    </source>
</evidence>
<keyword evidence="6" id="KW-0597">Phosphoprotein</keyword>
<dbReference type="GO" id="GO:0019031">
    <property type="term" value="C:viral envelope"/>
    <property type="evidence" value="ECO:0007669"/>
    <property type="project" value="InterPro"/>
</dbReference>
<reference evidence="20" key="2">
    <citation type="submission" date="2014-07" db="EMBL/GenBank/DDBJ databases">
        <authorList>
            <person name="Walker P."/>
            <person name="Widen S."/>
            <person name="Firth C."/>
            <person name="Blasdell K."/>
            <person name="Guzman H."/>
            <person name="Wood T."/>
            <person name="Paradkar P."/>
            <person name="Holmes E."/>
            <person name="Tesh R."/>
            <person name="Vasilakis N."/>
        </authorList>
    </citation>
    <scope>NUCLEOTIDE SEQUENCE</scope>
    <source>
        <strain evidence="20">BeAr40578</strain>
    </source>
</reference>
<keyword evidence="15" id="KW-1035">Host cytoplasm</keyword>
<dbReference type="Pfam" id="PF06326">
    <property type="entry name" value="Vesiculo_matrix"/>
    <property type="match status" value="1"/>
</dbReference>
<evidence type="ECO:0000256" key="3">
    <source>
        <dbReference type="ARBA" id="ARBA00010182"/>
    </source>
</evidence>
<evidence type="ECO:0000256" key="17">
    <source>
        <dbReference type="ARBA" id="ARBA00037802"/>
    </source>
</evidence>
<evidence type="ECO:0000256" key="15">
    <source>
        <dbReference type="ARBA" id="ARBA00023200"/>
    </source>
</evidence>
<evidence type="ECO:0000313" key="19">
    <source>
        <dbReference type="EMBL" id="AEG25346.1"/>
    </source>
</evidence>
<dbReference type="GO" id="GO:0030430">
    <property type="term" value="C:host cell cytoplasm"/>
    <property type="evidence" value="ECO:0007669"/>
    <property type="project" value="UniProtKB-SubCell"/>
</dbReference>
<dbReference type="InterPro" id="IPR036711">
    <property type="entry name" value="VSV_matrix_sf"/>
</dbReference>
<dbReference type="GO" id="GO:0039702">
    <property type="term" value="P:viral budding via host ESCRT complex"/>
    <property type="evidence" value="ECO:0007669"/>
    <property type="project" value="UniProtKB-KW"/>
</dbReference>
<accession>I1SV82</accession>
<dbReference type="InterPro" id="IPR009397">
    <property type="entry name" value="Vesiculo_matrix"/>
</dbReference>
<evidence type="ECO:0000256" key="1">
    <source>
        <dbReference type="ARBA" id="ARBA00004192"/>
    </source>
</evidence>
<dbReference type="SUPFAM" id="SSF75404">
    <property type="entry name" value="VSV matrix protein"/>
    <property type="match status" value="1"/>
</dbReference>
<keyword evidence="11" id="KW-0053">Apoptosis</keyword>
<dbReference type="Gene3D" id="3.10.460.10">
    <property type="entry name" value="VSV matrix protein"/>
    <property type="match status" value="1"/>
</dbReference>
<dbReference type="EMBL" id="HM566194">
    <property type="protein sequence ID" value="AEG25346.1"/>
    <property type="molecule type" value="Viral_cRNA"/>
</dbReference>
<comment type="subcellular location">
    <subcellularLocation>
        <location evidence="1">Host cytoplasm</location>
    </subcellularLocation>
    <subcellularLocation>
        <location evidence="17">Host nucleus membrane</location>
        <topology evidence="17">Peripheral membrane protein</topology>
    </subcellularLocation>
    <subcellularLocation>
        <location evidence="2">Virion</location>
    </subcellularLocation>
</comment>
<evidence type="ECO:0000256" key="13">
    <source>
        <dbReference type="ARBA" id="ARBA00022870"/>
    </source>
</evidence>
<reference evidence="19 21" key="1">
    <citation type="submission" date="2010-06" db="EMBL/GenBank/DDBJ databases">
        <title>Genetic diversity of rhabdoviruses.</title>
        <authorList>
            <person name="Palacios G."/>
            <person name="Savji N."/>
            <person name="Gogo S."/>
            <person name="Tesh R."/>
            <person name="Lipkin W."/>
        </authorList>
    </citation>
    <scope>NUCLEOTIDE SEQUENCE [LARGE SCALE GENOMIC DNA]</scope>
</reference>
<keyword evidence="5" id="KW-1187">Viral budding via the host ESCRT complexes</keyword>
<keyword evidence="12" id="KW-0946">Virion</keyword>
<evidence type="ECO:0000256" key="12">
    <source>
        <dbReference type="ARBA" id="ARBA00022844"/>
    </source>
</evidence>
<keyword evidence="9" id="KW-1188">Viral release from host cell</keyword>
<dbReference type="RefSeq" id="YP_009513005.1">
    <property type="nucleotide sequence ID" value="NC_039206.1"/>
</dbReference>
<dbReference type="GeneID" id="37626997"/>
<dbReference type="GO" id="GO:0039660">
    <property type="term" value="F:structural constituent of virion"/>
    <property type="evidence" value="ECO:0007669"/>
    <property type="project" value="UniProtKB-KW"/>
</dbReference>
<protein>
    <recommendedName>
        <fullName evidence="4">Matrix protein</fullName>
    </recommendedName>
</protein>
<evidence type="ECO:0000256" key="10">
    <source>
        <dbReference type="ARBA" id="ARBA00022637"/>
    </source>
</evidence>
<dbReference type="Proteomes" id="UP000232420">
    <property type="component" value="Segment"/>
</dbReference>